<proteinExistence type="predicted"/>
<dbReference type="InterPro" id="IPR012833">
    <property type="entry name" value="NrdD"/>
</dbReference>
<evidence type="ECO:0000313" key="1">
    <source>
        <dbReference type="EMBL" id="GAB1254537.1"/>
    </source>
</evidence>
<dbReference type="EMBL" id="BAAFSG010000001">
    <property type="protein sequence ID" value="GAB1254537.1"/>
    <property type="molecule type" value="Genomic_DNA"/>
</dbReference>
<name>A0ABQ0EAA5_9BACT</name>
<sequence>MSQREGRKIGEGMTFQRTRRICGYLVGTIDRWNNAKLKELKDRVKHDA</sequence>
<reference evidence="1 2" key="1">
    <citation type="journal article" date="2025" name="Int. J. Syst. Evol. Microbiol.">
        <title>Desulfovibrio falkowii sp. nov., Porphyromonas miyakawae sp. nov., Mediterraneibacter flintii sp. nov. and Owariibacterium komagatae gen. nov., sp. nov., isolated from human faeces.</title>
        <authorList>
            <person name="Hamaguchi T."/>
            <person name="Ohara M."/>
            <person name="Hisatomi A."/>
            <person name="Sekiguchi K."/>
            <person name="Takeda J.I."/>
            <person name="Ueyama J."/>
            <person name="Ito M."/>
            <person name="Nishiwaki H."/>
            <person name="Ogi T."/>
            <person name="Hirayama M."/>
            <person name="Ohkuma M."/>
            <person name="Sakamoto M."/>
            <person name="Ohno K."/>
        </authorList>
    </citation>
    <scope>NUCLEOTIDE SEQUENCE [LARGE SCALE GENOMIC DNA]</scope>
    <source>
        <strain evidence="1 2">13CB8C</strain>
    </source>
</reference>
<gene>
    <name evidence="1" type="ORF">Defa_20240</name>
</gene>
<dbReference type="RefSeq" id="WP_407844796.1">
    <property type="nucleotide sequence ID" value="NZ_BAAFSG010000001.1"/>
</dbReference>
<evidence type="ECO:0000313" key="2">
    <source>
        <dbReference type="Proteomes" id="UP001628192"/>
    </source>
</evidence>
<accession>A0ABQ0EAA5</accession>
<dbReference type="Proteomes" id="UP001628192">
    <property type="component" value="Unassembled WGS sequence"/>
</dbReference>
<keyword evidence="2" id="KW-1185">Reference proteome</keyword>
<dbReference type="Pfam" id="PF13597">
    <property type="entry name" value="NRDD"/>
    <property type="match status" value="1"/>
</dbReference>
<organism evidence="1 2">
    <name type="scientific">Desulfovibrio falkowii</name>
    <dbReference type="NCBI Taxonomy" id="3136602"/>
    <lineage>
        <taxon>Bacteria</taxon>
        <taxon>Pseudomonadati</taxon>
        <taxon>Thermodesulfobacteriota</taxon>
        <taxon>Desulfovibrionia</taxon>
        <taxon>Desulfovibrionales</taxon>
        <taxon>Desulfovibrionaceae</taxon>
        <taxon>Desulfovibrio</taxon>
    </lineage>
</organism>
<comment type="caution">
    <text evidence="1">The sequence shown here is derived from an EMBL/GenBank/DDBJ whole genome shotgun (WGS) entry which is preliminary data.</text>
</comment>
<protein>
    <submittedName>
        <fullName evidence="1">Uncharacterized protein</fullName>
    </submittedName>
</protein>